<keyword evidence="4" id="KW-0732">Signal</keyword>
<keyword evidence="6" id="KW-0572">Peptidoglycan-anchor</keyword>
<dbReference type="PROSITE" id="PS50847">
    <property type="entry name" value="GRAM_POS_ANCHORING"/>
    <property type="match status" value="1"/>
</dbReference>
<evidence type="ECO:0000256" key="7">
    <source>
        <dbReference type="SAM" id="MobiDB-lite"/>
    </source>
</evidence>
<keyword evidence="3" id="KW-0964">Secreted</keyword>
<keyword evidence="10" id="KW-1185">Reference proteome</keyword>
<dbReference type="EMBL" id="SRJF01000017">
    <property type="protein sequence ID" value="TGA73892.1"/>
    <property type="molecule type" value="Genomic_DNA"/>
</dbReference>
<keyword evidence="5" id="KW-0677">Repeat</keyword>
<reference evidence="9 10" key="1">
    <citation type="submission" date="2019-04" db="EMBL/GenBank/DDBJ databases">
        <title>Genomic characterization of Staphylococcus petrasii strains.</title>
        <authorList>
            <person name="Vrbovska V."/>
            <person name="Kovarovic V."/>
            <person name="Maslanova I."/>
            <person name="Indrakova A."/>
            <person name="Petras P."/>
            <person name="Sedo O."/>
            <person name="Svec P."/>
            <person name="Fisarova L."/>
            <person name="Sedlacek I."/>
            <person name="Doskar J."/>
            <person name="Pantucek R."/>
        </authorList>
    </citation>
    <scope>NUCLEOTIDE SEQUENCE [LARGE SCALE GENOMIC DNA]</scope>
    <source>
        <strain evidence="9 10">CCM 8421</strain>
    </source>
</reference>
<evidence type="ECO:0000256" key="5">
    <source>
        <dbReference type="ARBA" id="ARBA00022737"/>
    </source>
</evidence>
<evidence type="ECO:0000259" key="8">
    <source>
        <dbReference type="PROSITE" id="PS50847"/>
    </source>
</evidence>
<feature type="compositionally biased region" description="Basic and acidic residues" evidence="7">
    <location>
        <begin position="112"/>
        <end position="130"/>
    </location>
</feature>
<comment type="subcellular location">
    <subcellularLocation>
        <location evidence="1">Secreted</location>
        <location evidence="1">Cell wall</location>
        <topology evidence="1">Peptidoglycan-anchor</topology>
    </subcellularLocation>
</comment>
<dbReference type="NCBIfam" id="TIGR01167">
    <property type="entry name" value="LPXTG_anchor"/>
    <property type="match status" value="1"/>
</dbReference>
<sequence>MNRNNNKNNFFQPNIQNKYSIRKFSVGIASILVGSFLVFGVNNEAHAAEVKDEVKDNVNTSDKQNKDENNKLPSTNLDNDKAESLQVNNGKKNISQNDDKVDNVATSNEELDISKNSKLQKNEQKADNNDKTSINKNTQQVDISQSFENEPDKKQVKSDSKIVENDKTSDIDKNVKNKQTEPNNITTVDSTKVVKKRVRRDISTSDDQLAGDFVFSGTSSSDKRYNITSDLINNRHETNTSFSFTGSGHGAISNGKLVYEAPKKFIMTAPTFSNSEYVTKKTDLSDNDMWRYQFDLRPIAGTSAGQINVNQIIGGMIWTGPGDGDVVTSTMKMYQGDTLVATKQTNATFDNVKGGLYVDRGQPAPTSVWQITPKILASTSPTIGVIKTDGTVSDKSDNYRYQVPLPSDNWFLENRDDAITPRYYSRYTDFKYNIQNIPNWLELDTEAPSNQFWTQDADGIHMHLTEGQKLPFVGYRPVLKLKKSALTPEVLQQFKNDGFIKVNMNWQTVGRLPNGQDYTQNVPDPEGIKFKMIDEAGKATDKIYFAATRTLEPSRLFTKADHMHEQFRITKYITNRDQSNKYAPSYMHSIQLPPGQDGDYFTSLTWPLERMHYNNGSGDKNATKGITFKSPFILYGVNNDGTTTKLAEWSELNNDNKTYDFGDTKYNHLILQTPVIRDTVSPDSDQQKDIYEWNAELTYAVDQHRWETAAKDDNIRQMQNGIIIDQVPQNTLEAASAIPTRSLSGYLLNGGFSYIHTKDGFPHILTSPVVKNTNGSSGNLLNYNDKANVFVKANTKDYMKYLSKDLLDNSSDIVDDKLDNIKNVYLSLSVPDGTALGNVRSWTNNKLIRTSAWWNDAFYETTNGSKLKTRPVMDPVKVIKNYKNSGRTLYIYKAPEGYAWNESEKNATTARSSLTQETPEITFDIYNRGTLPNGTYSIRYATIWDKNSEIVRPTNDQSLTQNQLELSDVITDDLSTNEKYVSVIDIPFKIALAKEFASTLTIGKDSDNSFDKSQVDVNLGDSVNLQTNTVNFTNSDGVIKELVVTIPKDNVKTNLTALVPDTAKYRVVYTTDSDVQHGSYTSNPTDLTKVTAVKYVFDTPLVLKKGENFQTNVRVTVPPDAPILTKSHAQIFSRGVDNSWLAGNKVELETEDNRGTLVVSYTDETGNVIQSPTTSQGPKNTEYQASVPQLINNQNRHYRFVKVDKQMDSILGQYVKAQTKKVHLIYTEVFEGNVIADFKTTDGEVLSPQVTVADHEIDGISYTTTPATIPNRVSYETNETGPVRKTISYRLTATPDNQTGTVVGNQTIEVHYVYEPVVLYEQIPNEAPQVEIPELQVTRYVDTEGNEIKDTEEGTQQPPGIIGDKWEYTSRMTQEDGITTYVYDRIQHEIPNEAPQVEVPELQVTRYVDTEGNEIKDTEEGTHQPPGIIGDKWQYTGKVTSEDGITTYVYDRIQHEIPNEAPQVEIPELQVTRYVDTEGNQIKDTEEGTHQPPGIIGDKWQYTGKVTSEDGITTYVYERIQTEIPNNPPQVEIPELEITTYINTDGNVVKDPEKGIVPPPSVIGDRWQYTGKVTTKDGITTYVYDRIQNQIPNDPPQVEIPELEITTYIDTDGNVVKDPEKGIVPPPSVIGDKWQYTGKVTTKDGITTYVYDRIQTQIPNDPPQVEIPELEITTYIDTDGNVVKDPEKGIVPPPSIIGDKWQYTGKVITKDGIKTYVYDRIQSKIPNDPPQVEIPELQVTRYIDKNGHEITTVEKGKKPPYLLIDGGWRYTGIVIENNGITTYVYEKVKDETSHESKKVHTITKEKEKQPLKPHTTQKPKTALSTEVKPHKVELPKTGEANTNPSALASILLAIGSLFVFRRKKEDAEKN</sequence>
<feature type="compositionally biased region" description="Basic and acidic residues" evidence="7">
    <location>
        <begin position="1794"/>
        <end position="1810"/>
    </location>
</feature>
<dbReference type="Pfam" id="PF06458">
    <property type="entry name" value="MucBP"/>
    <property type="match status" value="2"/>
</dbReference>
<dbReference type="InterPro" id="IPR027579">
    <property type="entry name" value="SSSPR51_Rpt"/>
</dbReference>
<dbReference type="NCBIfam" id="TIGR04308">
    <property type="entry name" value="repeat_SSSPR51"/>
    <property type="match status" value="7"/>
</dbReference>
<feature type="domain" description="Gram-positive cocci surface proteins LPxTG" evidence="8">
    <location>
        <begin position="1834"/>
        <end position="1870"/>
    </location>
</feature>
<dbReference type="Pfam" id="PF18877">
    <property type="entry name" value="SSSPR-51"/>
    <property type="match status" value="3"/>
</dbReference>
<gene>
    <name evidence="9" type="ORF">E2556_10605</name>
</gene>
<feature type="region of interest" description="Disordered" evidence="7">
    <location>
        <begin position="52"/>
        <end position="166"/>
    </location>
</feature>
<evidence type="ECO:0000313" key="10">
    <source>
        <dbReference type="Proteomes" id="UP000298482"/>
    </source>
</evidence>
<feature type="compositionally biased region" description="Polar residues" evidence="7">
    <location>
        <begin position="1814"/>
        <end position="1823"/>
    </location>
</feature>
<proteinExistence type="predicted"/>
<feature type="region of interest" description="Disordered" evidence="7">
    <location>
        <begin position="1794"/>
        <end position="1823"/>
    </location>
</feature>
<dbReference type="RefSeq" id="WP_135351015.1">
    <property type="nucleotide sequence ID" value="NZ_SRJF01000017.1"/>
</dbReference>
<name>A0ABY2KDR5_9STAP</name>
<evidence type="ECO:0000256" key="2">
    <source>
        <dbReference type="ARBA" id="ARBA00022512"/>
    </source>
</evidence>
<dbReference type="Pfam" id="PF04650">
    <property type="entry name" value="YSIRK_signal"/>
    <property type="match status" value="1"/>
</dbReference>
<evidence type="ECO:0000256" key="3">
    <source>
        <dbReference type="ARBA" id="ARBA00022525"/>
    </source>
</evidence>
<comment type="caution">
    <text evidence="9">The sequence shown here is derived from an EMBL/GenBank/DDBJ whole genome shotgun (WGS) entry which is preliminary data.</text>
</comment>
<accession>A0ABY2KDR5</accession>
<dbReference type="Pfam" id="PF00746">
    <property type="entry name" value="Gram_pos_anchor"/>
    <property type="match status" value="1"/>
</dbReference>
<protein>
    <submittedName>
        <fullName evidence="9">YSIRK-type signal peptide-containing protein</fullName>
    </submittedName>
</protein>
<dbReference type="InterPro" id="IPR009459">
    <property type="entry name" value="MucBP_dom"/>
</dbReference>
<feature type="compositionally biased region" description="Polar residues" evidence="7">
    <location>
        <begin position="131"/>
        <end position="148"/>
    </location>
</feature>
<evidence type="ECO:0000256" key="4">
    <source>
        <dbReference type="ARBA" id="ARBA00022729"/>
    </source>
</evidence>
<dbReference type="InterPro" id="IPR005877">
    <property type="entry name" value="YSIRK_signal_dom"/>
</dbReference>
<feature type="compositionally biased region" description="Polar residues" evidence="7">
    <location>
        <begin position="85"/>
        <end position="96"/>
    </location>
</feature>
<dbReference type="NCBIfam" id="TIGR01168">
    <property type="entry name" value="YSIRK_signal"/>
    <property type="match status" value="1"/>
</dbReference>
<organism evidence="9 10">
    <name type="scientific">Staphylococcus croceilyticus</name>
    <dbReference type="NCBI Taxonomy" id="319942"/>
    <lineage>
        <taxon>Bacteria</taxon>
        <taxon>Bacillati</taxon>
        <taxon>Bacillota</taxon>
        <taxon>Bacilli</taxon>
        <taxon>Bacillales</taxon>
        <taxon>Staphylococcaceae</taxon>
        <taxon>Staphylococcus</taxon>
    </lineage>
</organism>
<dbReference type="Proteomes" id="UP000298482">
    <property type="component" value="Unassembled WGS sequence"/>
</dbReference>
<evidence type="ECO:0000256" key="1">
    <source>
        <dbReference type="ARBA" id="ARBA00004168"/>
    </source>
</evidence>
<keyword evidence="2" id="KW-0134">Cell wall</keyword>
<feature type="compositionally biased region" description="Basic and acidic residues" evidence="7">
    <location>
        <begin position="150"/>
        <end position="166"/>
    </location>
</feature>
<dbReference type="Gene3D" id="3.10.20.320">
    <property type="entry name" value="Putative peptidoglycan bound protein (lpxtg motif)"/>
    <property type="match status" value="2"/>
</dbReference>
<dbReference type="InterPro" id="IPR019931">
    <property type="entry name" value="LPXTG_anchor"/>
</dbReference>
<evidence type="ECO:0000256" key="6">
    <source>
        <dbReference type="ARBA" id="ARBA00023088"/>
    </source>
</evidence>
<evidence type="ECO:0000313" key="9">
    <source>
        <dbReference type="EMBL" id="TGA73892.1"/>
    </source>
</evidence>